<organism evidence="3 4">
    <name type="scientific">Babesia divergens</name>
    <dbReference type="NCBI Taxonomy" id="32595"/>
    <lineage>
        <taxon>Eukaryota</taxon>
        <taxon>Sar</taxon>
        <taxon>Alveolata</taxon>
        <taxon>Apicomplexa</taxon>
        <taxon>Aconoidasida</taxon>
        <taxon>Piroplasmida</taxon>
        <taxon>Babesiidae</taxon>
        <taxon>Babesia</taxon>
    </lineage>
</organism>
<proteinExistence type="predicted"/>
<dbReference type="InterPro" id="IPR013713">
    <property type="entry name" value="XPO2_central"/>
</dbReference>
<sequence length="1188" mass="132990">MADVSFTATFVTLCRQTLSGDRSLISSAEERLKALLQPNSADIQLKLASLFRIIFLPAPLVLQPAAILDDDLKVISSDVQLWAAICLKNYVRNHFDTSESHGGVSDQVRHLVRCILLVAALNPECLGLDKNVFRQLEETLQMISDGDFPQQMEFALLFMNYCHLSDVSPEVVATAFSQRVQKAASLRAQGNMGISSVTENSQSLVRSLEESKSTVHLAYGEGLLRLISSYAQVRQSMLTYGNIIAAGNVAMLGQSYGEFYGNMLRGVETMCGVLKGVTLNDLDLGKFLKASEALFPRDVLSTHVFNSSTGICEIRRDNGDPLVYFDDRRLYKDTALWQGIGAPLPDVGSQGQCVSLVLRPDTILAESSVDLSYFRKKVQALCLFKNLMNKYKTSLYGDATLSELKIVLVLSENMLLYVFKTCLSKLHEFASLLSQATPSPCLVRMMLDLFEAVTHITKVMAYIHAVDLPECCEDNASVYLGGLIELLRFSNPVVSQMDSAGIVMKLKVAICKLMRYYAERYQEVFHPYVFTCIEDVVAICRGLSQQGEDDRLCSAILDFLTAAAATHWGPHAGRISPFTNADFLAEMMQTIILPNIGFRECDLFLIDDSPAEFIQRELDTGSGHSRRFSAINFLKKLVSTYGEMVQHILNKFAQNVSGANDHKLKELYLQLIICSNFKSNVGFNVQGYFSEHLKGDLLRESQSRQNNQENVLIVMGLLKFVFTFKKQLSDSELASMIGPICAFLGHENDAVRFLAAETVSRILPLVCDHKSQLTQPLLQALECLLNRMRSEEANEFYVHCTMRIFLFLRRDVRQSGFMMLDIVVELIKSASNNPVNPVYNHYLFECLSVLLRIHLEAGSMEAVARIEETLIPTIAIIIQQEMHAFVPYSLQILYVLLRATQRSTDTYVQLFKHLTYLESWRASTANAQGAAKLLVCYFERHTMFEKEIASDMEKILSIFHFCLTHRKLSLVALELLNGIIRYLPVKFYEKFLSSIVTVLLTFIHNMKVNDSIPKVVTSMALLATYLQMQQYSMGFVDILESIQAGISQNFLQVVYVPNARKVLALESKRVLVLGTAVMLTSSVVKNSRETFEILANFLGDLIQGQNLRMAPSPADADDLEQLMQDMDYDVSYVKLRSIEGSEGRSGPKLLDPSYNVEQLVRGLLQPIGAVISQLPGGSSSQVLLNLLK</sequence>
<reference evidence="3" key="2">
    <citation type="submission" date="2021-05" db="EMBL/GenBank/DDBJ databases">
        <authorList>
            <person name="Pain A."/>
        </authorList>
    </citation>
    <scope>NUCLEOTIDE SEQUENCE</scope>
    <source>
        <strain evidence="3">1802A</strain>
    </source>
</reference>
<dbReference type="Pfam" id="PF03378">
    <property type="entry name" value="CAS_CSE1"/>
    <property type="match status" value="1"/>
</dbReference>
<dbReference type="PANTHER" id="PTHR10997">
    <property type="entry name" value="IMPORTIN-7, 8, 11"/>
    <property type="match status" value="1"/>
</dbReference>
<keyword evidence="4" id="KW-1185">Reference proteome</keyword>
<dbReference type="GO" id="GO:0006606">
    <property type="term" value="P:protein import into nucleus"/>
    <property type="evidence" value="ECO:0007669"/>
    <property type="project" value="TreeGrafter"/>
</dbReference>
<dbReference type="InterPro" id="IPR011989">
    <property type="entry name" value="ARM-like"/>
</dbReference>
<protein>
    <submittedName>
        <fullName evidence="3">Uncharacterized protein</fullName>
    </submittedName>
</protein>
<dbReference type="Pfam" id="PF08506">
    <property type="entry name" value="Cse1"/>
    <property type="match status" value="1"/>
</dbReference>
<evidence type="ECO:0000313" key="3">
    <source>
        <dbReference type="EMBL" id="KAK1938616.1"/>
    </source>
</evidence>
<dbReference type="InterPro" id="IPR005043">
    <property type="entry name" value="XPO2_C"/>
</dbReference>
<dbReference type="EMBL" id="JAHBMH010000024">
    <property type="protein sequence ID" value="KAK1938616.1"/>
    <property type="molecule type" value="Genomic_DNA"/>
</dbReference>
<dbReference type="SUPFAM" id="SSF48371">
    <property type="entry name" value="ARM repeat"/>
    <property type="match status" value="1"/>
</dbReference>
<evidence type="ECO:0000259" key="1">
    <source>
        <dbReference type="Pfam" id="PF03378"/>
    </source>
</evidence>
<dbReference type="GO" id="GO:0031267">
    <property type="term" value="F:small GTPase binding"/>
    <property type="evidence" value="ECO:0007669"/>
    <property type="project" value="InterPro"/>
</dbReference>
<dbReference type="Proteomes" id="UP001195914">
    <property type="component" value="Unassembled WGS sequence"/>
</dbReference>
<dbReference type="PANTHER" id="PTHR10997:SF8">
    <property type="entry name" value="EXPORTIN-2"/>
    <property type="match status" value="1"/>
</dbReference>
<accession>A0AAD9LJJ4</accession>
<comment type="caution">
    <text evidence="3">The sequence shown here is derived from an EMBL/GenBank/DDBJ whole genome shotgun (WGS) entry which is preliminary data.</text>
</comment>
<dbReference type="GO" id="GO:0005635">
    <property type="term" value="C:nuclear envelope"/>
    <property type="evidence" value="ECO:0007669"/>
    <property type="project" value="TreeGrafter"/>
</dbReference>
<dbReference type="Gene3D" id="1.25.10.10">
    <property type="entry name" value="Leucine-rich Repeat Variant"/>
    <property type="match status" value="2"/>
</dbReference>
<evidence type="ECO:0000313" key="4">
    <source>
        <dbReference type="Proteomes" id="UP001195914"/>
    </source>
</evidence>
<feature type="domain" description="Exportin-2 C-terminal" evidence="1">
    <location>
        <begin position="773"/>
        <end position="1151"/>
    </location>
</feature>
<dbReference type="GO" id="GO:0005829">
    <property type="term" value="C:cytosol"/>
    <property type="evidence" value="ECO:0007669"/>
    <property type="project" value="TreeGrafter"/>
</dbReference>
<dbReference type="GO" id="GO:0006611">
    <property type="term" value="P:protein export from nucleus"/>
    <property type="evidence" value="ECO:0007669"/>
    <property type="project" value="TreeGrafter"/>
</dbReference>
<gene>
    <name evidence="3" type="ORF">X943_002734</name>
</gene>
<evidence type="ECO:0000259" key="2">
    <source>
        <dbReference type="Pfam" id="PF08506"/>
    </source>
</evidence>
<feature type="domain" description="Exportin-2 central" evidence="2">
    <location>
        <begin position="396"/>
        <end position="759"/>
    </location>
</feature>
<reference evidence="3" key="1">
    <citation type="journal article" date="2014" name="Nucleic Acids Res.">
        <title>The evolutionary dynamics of variant antigen genes in Babesia reveal a history of genomic innovation underlying host-parasite interaction.</title>
        <authorList>
            <person name="Jackson A.P."/>
            <person name="Otto T.D."/>
            <person name="Darby A."/>
            <person name="Ramaprasad A."/>
            <person name="Xia D."/>
            <person name="Echaide I.E."/>
            <person name="Farber M."/>
            <person name="Gahlot S."/>
            <person name="Gamble J."/>
            <person name="Gupta D."/>
            <person name="Gupta Y."/>
            <person name="Jackson L."/>
            <person name="Malandrin L."/>
            <person name="Malas T.B."/>
            <person name="Moussa E."/>
            <person name="Nair M."/>
            <person name="Reid A.J."/>
            <person name="Sanders M."/>
            <person name="Sharma J."/>
            <person name="Tracey A."/>
            <person name="Quail M.A."/>
            <person name="Weir W."/>
            <person name="Wastling J.M."/>
            <person name="Hall N."/>
            <person name="Willadsen P."/>
            <person name="Lingelbach K."/>
            <person name="Shiels B."/>
            <person name="Tait A."/>
            <person name="Berriman M."/>
            <person name="Allred D.R."/>
            <person name="Pain A."/>
        </authorList>
    </citation>
    <scope>NUCLEOTIDE SEQUENCE</scope>
    <source>
        <strain evidence="3">1802A</strain>
    </source>
</reference>
<dbReference type="InterPro" id="IPR016024">
    <property type="entry name" value="ARM-type_fold"/>
</dbReference>
<name>A0AAD9LJJ4_BABDI</name>
<dbReference type="AlphaFoldDB" id="A0AAD9LJJ4"/>
<dbReference type="GO" id="GO:0005049">
    <property type="term" value="F:nuclear export signal receptor activity"/>
    <property type="evidence" value="ECO:0007669"/>
    <property type="project" value="TreeGrafter"/>
</dbReference>